<evidence type="ECO:0000313" key="2">
    <source>
        <dbReference type="EMBL" id="MET3612105.1"/>
    </source>
</evidence>
<name>A0ABV2IUE3_9HYPH</name>
<reference evidence="2 3" key="1">
    <citation type="submission" date="2024-06" db="EMBL/GenBank/DDBJ databases">
        <title>Genomic Encyclopedia of Type Strains, Phase IV (KMG-IV): sequencing the most valuable type-strain genomes for metagenomic binning, comparative biology and taxonomic classification.</title>
        <authorList>
            <person name="Goeker M."/>
        </authorList>
    </citation>
    <scope>NUCLEOTIDE SEQUENCE [LARGE SCALE GENOMIC DNA]</scope>
    <source>
        <strain evidence="2 3">DSM 29780</strain>
    </source>
</reference>
<sequence length="84" mass="9839">MRHAIEGEYTRYEQGQIAGLLIEAPHHVSGFAAVLATFNVWQARRRMRRDMARDMRTFTDAMIEDAGMTRKEAEREVRKPFWVA</sequence>
<keyword evidence="1" id="KW-0812">Transmembrane</keyword>
<feature type="transmembrane region" description="Helical" evidence="1">
    <location>
        <begin position="20"/>
        <end position="41"/>
    </location>
</feature>
<dbReference type="RefSeq" id="WP_354554691.1">
    <property type="nucleotide sequence ID" value="NZ_JBEPMB010000001.1"/>
</dbReference>
<evidence type="ECO:0000313" key="3">
    <source>
        <dbReference type="Proteomes" id="UP001549047"/>
    </source>
</evidence>
<comment type="caution">
    <text evidence="2">The sequence shown here is derived from an EMBL/GenBank/DDBJ whole genome shotgun (WGS) entry which is preliminary data.</text>
</comment>
<evidence type="ECO:0000256" key="1">
    <source>
        <dbReference type="SAM" id="Phobius"/>
    </source>
</evidence>
<keyword evidence="1" id="KW-1133">Transmembrane helix</keyword>
<keyword evidence="3" id="KW-1185">Reference proteome</keyword>
<organism evidence="2 3">
    <name type="scientific">Rhizobium aquaticum</name>
    <dbReference type="NCBI Taxonomy" id="1549636"/>
    <lineage>
        <taxon>Bacteria</taxon>
        <taxon>Pseudomonadati</taxon>
        <taxon>Pseudomonadota</taxon>
        <taxon>Alphaproteobacteria</taxon>
        <taxon>Hyphomicrobiales</taxon>
        <taxon>Rhizobiaceae</taxon>
        <taxon>Rhizobium/Agrobacterium group</taxon>
        <taxon>Rhizobium</taxon>
    </lineage>
</organism>
<protein>
    <submittedName>
        <fullName evidence="2">Uncharacterized protein YjiS (DUF1127 family)</fullName>
    </submittedName>
</protein>
<dbReference type="EMBL" id="JBEPMB010000001">
    <property type="protein sequence ID" value="MET3612105.1"/>
    <property type="molecule type" value="Genomic_DNA"/>
</dbReference>
<gene>
    <name evidence="2" type="ORF">ABID16_000410</name>
</gene>
<proteinExistence type="predicted"/>
<keyword evidence="1" id="KW-0472">Membrane</keyword>
<accession>A0ABV2IUE3</accession>
<dbReference type="Proteomes" id="UP001549047">
    <property type="component" value="Unassembled WGS sequence"/>
</dbReference>